<dbReference type="EMBL" id="CP026928">
    <property type="protein sequence ID" value="AVH45540.1"/>
    <property type="molecule type" value="Genomic_DNA"/>
</dbReference>
<organism evidence="1 2">
    <name type="scientific">Agrobacterium tumefaciens</name>
    <dbReference type="NCBI Taxonomy" id="358"/>
    <lineage>
        <taxon>Bacteria</taxon>
        <taxon>Pseudomonadati</taxon>
        <taxon>Pseudomonadota</taxon>
        <taxon>Alphaproteobacteria</taxon>
        <taxon>Hyphomicrobiales</taxon>
        <taxon>Rhizobiaceae</taxon>
        <taxon>Rhizobium/Agrobacterium group</taxon>
        <taxon>Agrobacterium</taxon>
        <taxon>Agrobacterium tumefaciens complex</taxon>
    </lineage>
</organism>
<keyword evidence="1" id="KW-0614">Plasmid</keyword>
<protein>
    <submittedName>
        <fullName evidence="1">Uncharacterized protein</fullName>
    </submittedName>
</protein>
<dbReference type="RefSeq" id="WP_174016312.1">
    <property type="nucleotide sequence ID" value="NZ_CP026928.1"/>
</dbReference>
<proteinExistence type="predicted"/>
<geneLocation type="plasmid" evidence="2">
    <name>pat1d1609b</name>
</geneLocation>
<evidence type="ECO:0000313" key="1">
    <source>
        <dbReference type="EMBL" id="AVH45540.1"/>
    </source>
</evidence>
<name>A0A2L2LMH4_AGRTU</name>
<sequence length="354" mass="40654">MFETSETPVLHSQRIVRLSDGSALIWPYYNLPVTAGPWEIAVDSNRLERTQWVGNLRQQIPTADFTVDLFPALAEKWLASPAFRLDTINQIQVIIDRYKKGGVDFPVDYVTNISAELETRQDALRYQWTLIFFYVAVLKKIIDIRDTEQAMERLVLFSTADVPRASALLSLGALCLFLKTRQSVRLTDDPHSGYSHVQRFFSFQPGRKGEEDHINQSYLRNRGLDLALFYFWPVRDIQNRKPKAQPVVITEDKALYSLVFRMLPLMYLPKQSGPAIPVAIALDELPLSQRVAFESLRSRINVSFEPPCDGKVRRQRLENLYLQARALADRNEEQSALETIWQDWCLPGLPEPAA</sequence>
<accession>A0A2L2LMH4</accession>
<gene>
    <name evidence="1" type="ORF">At1D1609_55090</name>
</gene>
<dbReference type="Proteomes" id="UP000237717">
    <property type="component" value="Plasmid pAt1D1609b"/>
</dbReference>
<reference evidence="1 2" key="1">
    <citation type="submission" date="2018-02" db="EMBL/GenBank/DDBJ databases">
        <title>Complete genome sequence of Agrobacterium tumefaciens 1D1609.</title>
        <authorList>
            <person name="Cho S.-T."/>
            <person name="Haryono M."/>
            <person name="Chang H.-H."/>
            <person name="Santos M.N."/>
            <person name="Lai E.-M."/>
            <person name="Kuo C.-H."/>
        </authorList>
    </citation>
    <scope>NUCLEOTIDE SEQUENCE [LARGE SCALE GENOMIC DNA]</scope>
    <source>
        <strain evidence="1 2">1D1609</strain>
        <plasmid evidence="2">Plasmid pat1d1609b</plasmid>
    </source>
</reference>
<evidence type="ECO:0000313" key="2">
    <source>
        <dbReference type="Proteomes" id="UP000237717"/>
    </source>
</evidence>
<dbReference type="AlphaFoldDB" id="A0A2L2LMH4"/>